<protein>
    <submittedName>
        <fullName evidence="1">Uncharacterized protein</fullName>
    </submittedName>
</protein>
<evidence type="ECO:0000313" key="1">
    <source>
        <dbReference type="EMBL" id="DAE31972.1"/>
    </source>
</evidence>
<accession>A0A8S5RLV4</accession>
<reference evidence="1" key="1">
    <citation type="journal article" date="2021" name="Proc. Natl. Acad. Sci. U.S.A.">
        <title>A Catalog of Tens of Thousands of Viruses from Human Metagenomes Reveals Hidden Associations with Chronic Diseases.</title>
        <authorList>
            <person name="Tisza M.J."/>
            <person name="Buck C.B."/>
        </authorList>
    </citation>
    <scope>NUCLEOTIDE SEQUENCE</scope>
    <source>
        <strain evidence="1">CtReX5</strain>
    </source>
</reference>
<dbReference type="EMBL" id="BK059114">
    <property type="protein sequence ID" value="DAE31972.1"/>
    <property type="molecule type" value="Genomic_DNA"/>
</dbReference>
<name>A0A8S5RLV4_9VIRU</name>
<organism evidence="1">
    <name type="scientific">virus sp. ctReX5</name>
    <dbReference type="NCBI Taxonomy" id="2825818"/>
    <lineage>
        <taxon>Viruses</taxon>
    </lineage>
</organism>
<proteinExistence type="predicted"/>
<sequence>MVSVCCSYFFILSSSSRFVLIKQASVVSSVTFTISLPHHRIVIFASLLFVL</sequence>